<evidence type="ECO:0000313" key="5">
    <source>
        <dbReference type="EMBL" id="QPJ58567.1"/>
    </source>
</evidence>
<keyword evidence="6" id="KW-1185">Reference proteome</keyword>
<keyword evidence="1" id="KW-0596">Phosphopantetheine</keyword>
<dbReference type="InterPro" id="IPR009081">
    <property type="entry name" value="PP-bd_ACP"/>
</dbReference>
<feature type="domain" description="Carrier" evidence="4">
    <location>
        <begin position="58"/>
        <end position="137"/>
    </location>
</feature>
<dbReference type="Proteomes" id="UP000594451">
    <property type="component" value="Chromosome"/>
</dbReference>
<dbReference type="PANTHER" id="PTHR30272">
    <property type="entry name" value="3-HYDROXYACYL-[ACYL-CARRIER-PROTEIN] DEHYDRATASE"/>
    <property type="match status" value="1"/>
</dbReference>
<dbReference type="PROSITE" id="PS50075">
    <property type="entry name" value="CARRIER"/>
    <property type="match status" value="1"/>
</dbReference>
<keyword evidence="3" id="KW-0456">Lyase</keyword>
<evidence type="ECO:0000259" key="4">
    <source>
        <dbReference type="PROSITE" id="PS50075"/>
    </source>
</evidence>
<dbReference type="AlphaFoldDB" id="A0A7T0BRK8"/>
<gene>
    <name evidence="5" type="ORF">E5P55_01265</name>
</gene>
<name>A0A7T0BRK8_9BACT</name>
<dbReference type="PANTHER" id="PTHR30272:SF1">
    <property type="entry name" value="3-HYDROXYACYL-[ACYL-CARRIER-PROTEIN] DEHYDRATASE"/>
    <property type="match status" value="1"/>
</dbReference>
<dbReference type="KEGG" id="psup:E5P55_01265"/>
<dbReference type="SUPFAM" id="SSF47336">
    <property type="entry name" value="ACP-like"/>
    <property type="match status" value="1"/>
</dbReference>
<dbReference type="InterPro" id="IPR013114">
    <property type="entry name" value="FabA_FabZ"/>
</dbReference>
<dbReference type="InterPro" id="IPR006162">
    <property type="entry name" value="Ppantetheine_attach_site"/>
</dbReference>
<accession>A0A7T0BRK8</accession>
<evidence type="ECO:0000313" key="6">
    <source>
        <dbReference type="Proteomes" id="UP000594451"/>
    </source>
</evidence>
<dbReference type="GO" id="GO:0016829">
    <property type="term" value="F:lyase activity"/>
    <property type="evidence" value="ECO:0007669"/>
    <property type="project" value="UniProtKB-KW"/>
</dbReference>
<protein>
    <recommendedName>
        <fullName evidence="4">Carrier domain-containing protein</fullName>
    </recommendedName>
</protein>
<dbReference type="Pfam" id="PF07977">
    <property type="entry name" value="FabA"/>
    <property type="match status" value="1"/>
</dbReference>
<keyword evidence="2" id="KW-0597">Phosphoprotein</keyword>
<reference evidence="5 6" key="1">
    <citation type="journal article" date="2020" name="Sci. Rep.">
        <title>Morphology, ultrastructure, genomics, and phylogeny of Euplotes vanleeuwenhoeki sp. nov. and its ultra-reduced endosymbiont Candidatus Pinguicoccus supinus sp. nov.</title>
        <authorList>
            <person name="Serra V."/>
            <person name="Gammuto L."/>
            <person name="Nitla V."/>
            <person name="Castelli M."/>
            <person name="Lanzoni O."/>
            <person name="Sassera D."/>
            <person name="Bandi C."/>
            <person name="Sandeep B.V."/>
            <person name="Verni F."/>
            <person name="Modeo L."/>
            <person name="Petroni G."/>
        </authorList>
    </citation>
    <scope>NUCLEOTIDE SEQUENCE [LARGE SCALE GENOMIC DNA]</scope>
    <source>
        <strain evidence="5 6">KKR18_Esm</strain>
    </source>
</reference>
<dbReference type="PROSITE" id="PS00012">
    <property type="entry name" value="PHOSPHOPANTETHEINE"/>
    <property type="match status" value="1"/>
</dbReference>
<dbReference type="Gene3D" id="3.10.129.10">
    <property type="entry name" value="Hotdog Thioesterase"/>
    <property type="match status" value="1"/>
</dbReference>
<dbReference type="EMBL" id="CP039370">
    <property type="protein sequence ID" value="QPJ58567.1"/>
    <property type="molecule type" value="Genomic_DNA"/>
</dbReference>
<organism evidence="5 6">
    <name type="scientific">Candidatus Pinguicoccus supinus</name>
    <dbReference type="NCBI Taxonomy" id="2529394"/>
    <lineage>
        <taxon>Bacteria</taxon>
        <taxon>Pseudomonadati</taxon>
        <taxon>Verrucomicrobiota</taxon>
        <taxon>Candidatus Pinguicoccus</taxon>
    </lineage>
</organism>
<dbReference type="SUPFAM" id="SSF54637">
    <property type="entry name" value="Thioesterase/thiol ester dehydrase-isomerase"/>
    <property type="match status" value="1"/>
</dbReference>
<dbReference type="Pfam" id="PF00550">
    <property type="entry name" value="PP-binding"/>
    <property type="match status" value="1"/>
</dbReference>
<dbReference type="InterPro" id="IPR029069">
    <property type="entry name" value="HotDog_dom_sf"/>
</dbReference>
<dbReference type="Gene3D" id="1.10.1200.10">
    <property type="entry name" value="ACP-like"/>
    <property type="match status" value="1"/>
</dbReference>
<evidence type="ECO:0000256" key="2">
    <source>
        <dbReference type="ARBA" id="ARBA00022553"/>
    </source>
</evidence>
<sequence length="294" mass="33512">MIFVKYSILLKKLIKKFFNIVYYYKHMDINKVNELLKGCSEKTIKAFINYKSNINTNESLNEVVIGLIEKNLDLKQKNIINKQGDDVLIADDLGLDSIMMMEIIMNIEEILNISIPNEELMDIKSLGDLKLYILHKSTNIKVPRRKVLEKDDIKNILPHGDPFLFLDRAELYGIFSVGTYTITGDEYFLKGHFKNEAIFPASIMIESLGQLAVLSLLCGDLGLEKKVDNTRILLATCDGVRCIKLAKPKEILNLKVNLEKIKFPLAFFTGKINSSSNNKIITVKRISLAFDFVK</sequence>
<proteinExistence type="predicted"/>
<evidence type="ECO:0000256" key="3">
    <source>
        <dbReference type="ARBA" id="ARBA00023239"/>
    </source>
</evidence>
<dbReference type="InterPro" id="IPR036736">
    <property type="entry name" value="ACP-like_sf"/>
</dbReference>
<evidence type="ECO:0000256" key="1">
    <source>
        <dbReference type="ARBA" id="ARBA00022450"/>
    </source>
</evidence>